<organism evidence="1 2">
    <name type="scientific">Enterococcus plantarum</name>
    <dbReference type="NCBI Taxonomy" id="1077675"/>
    <lineage>
        <taxon>Bacteria</taxon>
        <taxon>Bacillati</taxon>
        <taxon>Bacillota</taxon>
        <taxon>Bacilli</taxon>
        <taxon>Lactobacillales</taxon>
        <taxon>Enterococcaceae</taxon>
        <taxon>Enterococcus</taxon>
    </lineage>
</organism>
<name>A0A2W3ZG88_9ENTE</name>
<accession>A0A2W3ZG88</accession>
<protein>
    <submittedName>
        <fullName evidence="1">Uncharacterized protein</fullName>
    </submittedName>
</protein>
<dbReference type="STRING" id="1077675.BCR22_03835"/>
<comment type="caution">
    <text evidence="1">The sequence shown here is derived from an EMBL/GenBank/DDBJ whole genome shotgun (WGS) entry which is preliminary data.</text>
</comment>
<dbReference type="AlphaFoldDB" id="A0A2W3ZG88"/>
<dbReference type="RefSeq" id="WP_181429486.1">
    <property type="nucleotide sequence ID" value="NZ_PIEU01000072.1"/>
</dbReference>
<dbReference type="EMBL" id="PIEU01000072">
    <property type="protein sequence ID" value="PZL73074.1"/>
    <property type="molecule type" value="Genomic_DNA"/>
</dbReference>
<dbReference type="Proteomes" id="UP000249828">
    <property type="component" value="Unassembled WGS sequence"/>
</dbReference>
<evidence type="ECO:0000313" key="1">
    <source>
        <dbReference type="EMBL" id="PZL73074.1"/>
    </source>
</evidence>
<proteinExistence type="predicted"/>
<gene>
    <name evidence="1" type="ORF">CI088_09395</name>
</gene>
<sequence length="132" mass="15078">MVIIVGALMISGCSSKKQTGPVEHQQLTWHEKRDKSFGTFDYSKITENEAFDLLENKFKEKIPKFISQVKGMLQNDVMTEGMQTGVSEYTMYTSSIELKVRAYYPLNEGNELSVFALVDLKYSFNKEKKKSG</sequence>
<reference evidence="1 2" key="1">
    <citation type="submission" date="2017-11" db="EMBL/GenBank/DDBJ databases">
        <title>Draft genome sequence of Enterococcus plantarum TRW2 strain isolated from lettuce.</title>
        <authorList>
            <person name="Kim E.B."/>
            <person name="Marco M.L."/>
            <person name="Williams T.R."/>
            <person name="You I.H."/>
        </authorList>
    </citation>
    <scope>NUCLEOTIDE SEQUENCE [LARGE SCALE GENOMIC DNA]</scope>
    <source>
        <strain evidence="1 2">TRW2</strain>
    </source>
</reference>
<keyword evidence="2" id="KW-1185">Reference proteome</keyword>
<evidence type="ECO:0000313" key="2">
    <source>
        <dbReference type="Proteomes" id="UP000249828"/>
    </source>
</evidence>